<organism evidence="3 4">
    <name type="scientific">Geranomyces variabilis</name>
    <dbReference type="NCBI Taxonomy" id="109894"/>
    <lineage>
        <taxon>Eukaryota</taxon>
        <taxon>Fungi</taxon>
        <taxon>Fungi incertae sedis</taxon>
        <taxon>Chytridiomycota</taxon>
        <taxon>Chytridiomycota incertae sedis</taxon>
        <taxon>Chytridiomycetes</taxon>
        <taxon>Spizellomycetales</taxon>
        <taxon>Powellomycetaceae</taxon>
        <taxon>Geranomyces</taxon>
    </lineage>
</organism>
<evidence type="ECO:0000256" key="1">
    <source>
        <dbReference type="SAM" id="Coils"/>
    </source>
</evidence>
<dbReference type="AlphaFoldDB" id="A0AAD5TEL6"/>
<dbReference type="PANTHER" id="PTHR43941">
    <property type="entry name" value="STRUCTURAL MAINTENANCE OF CHROMOSOMES PROTEIN 2"/>
    <property type="match status" value="1"/>
</dbReference>
<feature type="region of interest" description="Disordered" evidence="2">
    <location>
        <begin position="502"/>
        <end position="532"/>
    </location>
</feature>
<feature type="region of interest" description="Disordered" evidence="2">
    <location>
        <begin position="627"/>
        <end position="696"/>
    </location>
</feature>
<dbReference type="PANTHER" id="PTHR43941:SF1">
    <property type="entry name" value="STRUCTURAL MAINTENANCE OF CHROMOSOMES PROTEIN 2"/>
    <property type="match status" value="1"/>
</dbReference>
<feature type="coiled-coil region" evidence="1">
    <location>
        <begin position="409"/>
        <end position="450"/>
    </location>
</feature>
<feature type="compositionally biased region" description="Pro residues" evidence="2">
    <location>
        <begin position="391"/>
        <end position="402"/>
    </location>
</feature>
<sequence length="696" mass="75204">MHVFSASAAYASSPRRATATTASGAFSGPGTMRSTAQLRTNYNLMGLEDSECVEKLLAILDGKEKEIEKLKRSVATKSYDDLWDENRNRTFVPSTPKTPAPPVPRKPLGPDAGTQTDPVNLEDDSFSSDGSADMASGIVEPLLPGTPPPPSHSNDTVTAPPPTSLRRTSKSKRAALYPFRKAEQKLVLAMKTKISMLERKLAEAEAAAATVREEEPSYVSYDRSAGEYHEELDAQARHIEALEAELADAKREIEESHQVEALAKATNATLTQKLHSAESQLTMLEAAAETTAADIQALRDEAAVIPTLNTRIQLLETKLADTEAEYEAVGQADRAHLLALTSTIRDLERRLADAEQDVITGKASYLKRLAAMKNKVAGLEARIKPDTENMAPPPMTTTPPRPAGDQHLLDSLKQKVRELQGRLAQAERVNEAAAAANADLQAAIREARSNVRTCEPCDAGVQTDAQSPSQKTIIDLTDEQYDHLRTCLHALADDVQASIMGGSPVITGPARPATPSSDPRASPPRATAASSFALNPSAKAGPILSAFRSLNAVLAHLTDRCSASRESAQAARSDLRKAVGALKRARGDVLLAEQARSLVIARVKELDAQCATKMTKLKFLDELLENEKNGTGEQPNGVVKGKPSSKKLQTPRVDEEDDKENMRGDSKKGAATRSPRKGLKQQQQQQKEGIHWMMVP</sequence>
<gene>
    <name evidence="3" type="ORF">HDU87_000539</name>
</gene>
<feature type="compositionally biased region" description="Low complexity" evidence="2">
    <location>
        <begin position="14"/>
        <end position="31"/>
    </location>
</feature>
<feature type="region of interest" description="Disordered" evidence="2">
    <location>
        <begin position="385"/>
        <end position="405"/>
    </location>
</feature>
<feature type="region of interest" description="Disordered" evidence="2">
    <location>
        <begin position="14"/>
        <end position="33"/>
    </location>
</feature>
<evidence type="ECO:0000256" key="2">
    <source>
        <dbReference type="SAM" id="MobiDB-lite"/>
    </source>
</evidence>
<name>A0AAD5TEL6_9FUNG</name>
<keyword evidence="1" id="KW-0175">Coiled coil</keyword>
<dbReference type="EMBL" id="JADGJQ010000103">
    <property type="protein sequence ID" value="KAJ3169746.1"/>
    <property type="molecule type" value="Genomic_DNA"/>
</dbReference>
<proteinExistence type="predicted"/>
<feature type="compositionally biased region" description="Pro residues" evidence="2">
    <location>
        <begin position="96"/>
        <end position="107"/>
    </location>
</feature>
<keyword evidence="4" id="KW-1185">Reference proteome</keyword>
<dbReference type="Proteomes" id="UP001212152">
    <property type="component" value="Unassembled WGS sequence"/>
</dbReference>
<evidence type="ECO:0000313" key="4">
    <source>
        <dbReference type="Proteomes" id="UP001212152"/>
    </source>
</evidence>
<protein>
    <submittedName>
        <fullName evidence="3">Uncharacterized protein</fullName>
    </submittedName>
</protein>
<reference evidence="3" key="1">
    <citation type="submission" date="2020-05" db="EMBL/GenBank/DDBJ databases">
        <title>Phylogenomic resolution of chytrid fungi.</title>
        <authorList>
            <person name="Stajich J.E."/>
            <person name="Amses K."/>
            <person name="Simmons R."/>
            <person name="Seto K."/>
            <person name="Myers J."/>
            <person name="Bonds A."/>
            <person name="Quandt C.A."/>
            <person name="Barry K."/>
            <person name="Liu P."/>
            <person name="Grigoriev I."/>
            <person name="Longcore J.E."/>
            <person name="James T.Y."/>
        </authorList>
    </citation>
    <scope>NUCLEOTIDE SEQUENCE</scope>
    <source>
        <strain evidence="3">JEL0379</strain>
    </source>
</reference>
<feature type="region of interest" description="Disordered" evidence="2">
    <location>
        <begin position="87"/>
        <end position="171"/>
    </location>
</feature>
<accession>A0AAD5TEL6</accession>
<feature type="coiled-coil region" evidence="1">
    <location>
        <begin position="187"/>
        <end position="382"/>
    </location>
</feature>
<feature type="compositionally biased region" description="Low complexity" evidence="2">
    <location>
        <begin position="509"/>
        <end position="531"/>
    </location>
</feature>
<evidence type="ECO:0000313" key="3">
    <source>
        <dbReference type="EMBL" id="KAJ3169746.1"/>
    </source>
</evidence>
<comment type="caution">
    <text evidence="3">The sequence shown here is derived from an EMBL/GenBank/DDBJ whole genome shotgun (WGS) entry which is preliminary data.</text>
</comment>